<evidence type="ECO:0000259" key="2">
    <source>
        <dbReference type="Pfam" id="PF25977"/>
    </source>
</evidence>
<name>A0A7J7JPD0_BUGNE</name>
<dbReference type="Proteomes" id="UP000593567">
    <property type="component" value="Unassembled WGS sequence"/>
</dbReference>
<reference evidence="3" key="1">
    <citation type="submission" date="2020-06" db="EMBL/GenBank/DDBJ databases">
        <title>Draft genome of Bugula neritina, a colonial animal packing powerful symbionts and potential medicines.</title>
        <authorList>
            <person name="Rayko M."/>
        </authorList>
    </citation>
    <scope>NUCLEOTIDE SEQUENCE [LARGE SCALE GENOMIC DNA]</scope>
    <source>
        <strain evidence="3">Kwan_BN1</strain>
    </source>
</reference>
<evidence type="ECO:0000256" key="1">
    <source>
        <dbReference type="SAM" id="MobiDB-lite"/>
    </source>
</evidence>
<proteinExistence type="predicted"/>
<comment type="caution">
    <text evidence="3">The sequence shown here is derived from an EMBL/GenBank/DDBJ whole genome shotgun (WGS) entry which is preliminary data.</text>
</comment>
<dbReference type="AlphaFoldDB" id="A0A7J7JPD0"/>
<gene>
    <name evidence="3" type="ORF">EB796_013521</name>
</gene>
<dbReference type="InterPro" id="IPR058883">
    <property type="entry name" value="DZIP1_dom"/>
</dbReference>
<evidence type="ECO:0000313" key="4">
    <source>
        <dbReference type="Proteomes" id="UP000593567"/>
    </source>
</evidence>
<feature type="region of interest" description="Disordered" evidence="1">
    <location>
        <begin position="1"/>
        <end position="35"/>
    </location>
</feature>
<evidence type="ECO:0000313" key="3">
    <source>
        <dbReference type="EMBL" id="KAF6028170.1"/>
    </source>
</evidence>
<feature type="domain" description="Cilium assembly protein DZIP1" evidence="2">
    <location>
        <begin position="64"/>
        <end position="120"/>
    </location>
</feature>
<organism evidence="3 4">
    <name type="scientific">Bugula neritina</name>
    <name type="common">Brown bryozoan</name>
    <name type="synonym">Sertularia neritina</name>
    <dbReference type="NCBI Taxonomy" id="10212"/>
    <lineage>
        <taxon>Eukaryota</taxon>
        <taxon>Metazoa</taxon>
        <taxon>Spiralia</taxon>
        <taxon>Lophotrochozoa</taxon>
        <taxon>Bryozoa</taxon>
        <taxon>Gymnolaemata</taxon>
        <taxon>Cheilostomatida</taxon>
        <taxon>Flustrina</taxon>
        <taxon>Buguloidea</taxon>
        <taxon>Bugulidae</taxon>
        <taxon>Bugula</taxon>
    </lineage>
</organism>
<protein>
    <recommendedName>
        <fullName evidence="2">Cilium assembly protein DZIP1 domain-containing protein</fullName>
    </recommendedName>
</protein>
<keyword evidence="4" id="KW-1185">Reference proteome</keyword>
<dbReference type="Pfam" id="PF25977">
    <property type="entry name" value="DZIP1"/>
    <property type="match status" value="1"/>
</dbReference>
<dbReference type="EMBL" id="VXIV02001982">
    <property type="protein sequence ID" value="KAF6028170.1"/>
    <property type="molecule type" value="Genomic_DNA"/>
</dbReference>
<accession>A0A7J7JPD0</accession>
<sequence length="124" mass="14133">MTRESPVTPATLSSEEDTESESHENDTTLVDATSTNQSWSTLGTLDLTAQSKELEEAITHNPKLLQDMKLQLQQVFHNELQRWGVSPDDEGLSATQLSAKQQHLAKERNKMEKKYKDFRRLVYA</sequence>